<name>A0A6H1ZUH4_9ZZZZ</name>
<organism evidence="1">
    <name type="scientific">viral metagenome</name>
    <dbReference type="NCBI Taxonomy" id="1070528"/>
    <lineage>
        <taxon>unclassified sequences</taxon>
        <taxon>metagenomes</taxon>
        <taxon>organismal metagenomes</taxon>
    </lineage>
</organism>
<evidence type="ECO:0000313" key="1">
    <source>
        <dbReference type="EMBL" id="QJA51224.1"/>
    </source>
</evidence>
<protein>
    <submittedName>
        <fullName evidence="1">Uncharacterized protein</fullName>
    </submittedName>
</protein>
<dbReference type="EMBL" id="MT144246">
    <property type="protein sequence ID" value="QJA51224.1"/>
    <property type="molecule type" value="Genomic_DNA"/>
</dbReference>
<sequence>MSDKREIENRIAIISNQLLSELTNQEILQYASEKWGVSDRQVRTYIRRCYDLWHKIFVMKRKRNLGYHLAKRADLYKQAYSKKQWNICLEIIRDEAKLAGIYPAEKHEITERKVIVLGRKKEGEEKDKEEKGNE</sequence>
<accession>A0A6H1ZUH4</accession>
<gene>
    <name evidence="1" type="ORF">TM448A02025_0011</name>
    <name evidence="2" type="ORF">TM448B01025_0007</name>
</gene>
<dbReference type="EMBL" id="MT144688">
    <property type="protein sequence ID" value="QJH97473.1"/>
    <property type="molecule type" value="Genomic_DNA"/>
</dbReference>
<dbReference type="AlphaFoldDB" id="A0A6H1ZUH4"/>
<reference evidence="1" key="1">
    <citation type="submission" date="2020-03" db="EMBL/GenBank/DDBJ databases">
        <title>The deep terrestrial virosphere.</title>
        <authorList>
            <person name="Holmfeldt K."/>
            <person name="Nilsson E."/>
            <person name="Simone D."/>
            <person name="Lopez-Fernandez M."/>
            <person name="Wu X."/>
            <person name="de Brujin I."/>
            <person name="Lundin D."/>
            <person name="Andersson A."/>
            <person name="Bertilsson S."/>
            <person name="Dopson M."/>
        </authorList>
    </citation>
    <scope>NUCLEOTIDE SEQUENCE</scope>
    <source>
        <strain evidence="1">TM448A02025</strain>
        <strain evidence="2">TM448B01025</strain>
    </source>
</reference>
<evidence type="ECO:0000313" key="2">
    <source>
        <dbReference type="EMBL" id="QJH97473.1"/>
    </source>
</evidence>
<proteinExistence type="predicted"/>